<dbReference type="InterPro" id="IPR002192">
    <property type="entry name" value="PPDK_AMP/ATP-bd"/>
</dbReference>
<evidence type="ECO:0000313" key="5">
    <source>
        <dbReference type="Proteomes" id="UP000291758"/>
    </source>
</evidence>
<dbReference type="Gene3D" id="3.30.470.20">
    <property type="entry name" value="ATP-grasp fold, B domain"/>
    <property type="match status" value="1"/>
</dbReference>
<name>A0A4P6EKV7_9MICO</name>
<feature type="domain" description="Pyruvate phosphate dikinase AMP/ATP-binding" evidence="3">
    <location>
        <begin position="37"/>
        <end position="71"/>
    </location>
</feature>
<dbReference type="SUPFAM" id="SSF52009">
    <property type="entry name" value="Phosphohistidine domain"/>
    <property type="match status" value="1"/>
</dbReference>
<gene>
    <name evidence="4" type="ORF">ET495_02225</name>
</gene>
<dbReference type="PANTHER" id="PTHR22931">
    <property type="entry name" value="PHOSPHOENOLPYRUVATE DIKINASE-RELATED"/>
    <property type="match status" value="1"/>
</dbReference>
<dbReference type="RefSeq" id="WP_129202276.1">
    <property type="nucleotide sequence ID" value="NZ_CP035495.1"/>
</dbReference>
<dbReference type="Gene3D" id="1.10.189.10">
    <property type="entry name" value="Pyruvate Phosphate Dikinase, domain 2"/>
    <property type="match status" value="1"/>
</dbReference>
<dbReference type="EC" id="2.7.9.1" evidence="4"/>
<feature type="domain" description="Pyruvate phosphate dikinase AMP/ATP-binding" evidence="3">
    <location>
        <begin position="308"/>
        <end position="353"/>
    </location>
</feature>
<evidence type="ECO:0000256" key="1">
    <source>
        <dbReference type="SAM" id="MobiDB-lite"/>
    </source>
</evidence>
<keyword evidence="4" id="KW-0418">Kinase</keyword>
<protein>
    <submittedName>
        <fullName evidence="4">Pyruvate, phosphate dikinase</fullName>
        <ecNumber evidence="4">2.7.9.1</ecNumber>
    </submittedName>
</protein>
<dbReference type="SUPFAM" id="SSF56059">
    <property type="entry name" value="Glutathione synthetase ATP-binding domain-like"/>
    <property type="match status" value="1"/>
</dbReference>
<dbReference type="AlphaFoldDB" id="A0A4P6EKV7"/>
<proteinExistence type="predicted"/>
<dbReference type="Gene3D" id="3.50.30.10">
    <property type="entry name" value="Phosphohistidine domain"/>
    <property type="match status" value="1"/>
</dbReference>
<dbReference type="Pfam" id="PF01326">
    <property type="entry name" value="PPDK_N"/>
    <property type="match status" value="3"/>
</dbReference>
<keyword evidence="4" id="KW-0808">Transferase</keyword>
<dbReference type="InterPro" id="IPR008279">
    <property type="entry name" value="PEP-util_enz_mobile_dom"/>
</dbReference>
<dbReference type="EMBL" id="CP035495">
    <property type="protein sequence ID" value="QAY62283.1"/>
    <property type="molecule type" value="Genomic_DNA"/>
</dbReference>
<dbReference type="Proteomes" id="UP000291758">
    <property type="component" value="Chromosome"/>
</dbReference>
<dbReference type="OrthoDB" id="9765468at2"/>
<dbReference type="KEGG" id="xyl:ET495_02225"/>
<dbReference type="InterPro" id="IPR013815">
    <property type="entry name" value="ATP_grasp_subdomain_1"/>
</dbReference>
<keyword evidence="4" id="KW-0670">Pyruvate</keyword>
<evidence type="ECO:0000313" key="4">
    <source>
        <dbReference type="EMBL" id="QAY62283.1"/>
    </source>
</evidence>
<dbReference type="GO" id="GO:0005524">
    <property type="term" value="F:ATP binding"/>
    <property type="evidence" value="ECO:0007669"/>
    <property type="project" value="InterPro"/>
</dbReference>
<evidence type="ECO:0000259" key="3">
    <source>
        <dbReference type="Pfam" id="PF01326"/>
    </source>
</evidence>
<dbReference type="InterPro" id="IPR010121">
    <property type="entry name" value="Pyruvate_phosphate_dikinase"/>
</dbReference>
<dbReference type="InterPro" id="IPR036637">
    <property type="entry name" value="Phosphohistidine_dom_sf"/>
</dbReference>
<organism evidence="4 5">
    <name type="scientific">Xylanimonas allomyrinae</name>
    <dbReference type="NCBI Taxonomy" id="2509459"/>
    <lineage>
        <taxon>Bacteria</taxon>
        <taxon>Bacillati</taxon>
        <taxon>Actinomycetota</taxon>
        <taxon>Actinomycetes</taxon>
        <taxon>Micrococcales</taxon>
        <taxon>Promicromonosporaceae</taxon>
        <taxon>Xylanimonas</taxon>
    </lineage>
</organism>
<dbReference type="Gene3D" id="1.20.80.30">
    <property type="match status" value="1"/>
</dbReference>
<dbReference type="PANTHER" id="PTHR22931:SF9">
    <property type="entry name" value="PYRUVATE, PHOSPHATE DIKINASE 1, CHLOROPLASTIC"/>
    <property type="match status" value="1"/>
</dbReference>
<feature type="region of interest" description="Disordered" evidence="1">
    <location>
        <begin position="1"/>
        <end position="28"/>
    </location>
</feature>
<dbReference type="Gene3D" id="3.30.1490.20">
    <property type="entry name" value="ATP-grasp fold, A domain"/>
    <property type="match status" value="1"/>
</dbReference>
<evidence type="ECO:0000259" key="2">
    <source>
        <dbReference type="Pfam" id="PF00391"/>
    </source>
</evidence>
<accession>A0A4P6EKV7</accession>
<feature type="domain" description="PEP-utilising enzyme mobile" evidence="2">
    <location>
        <begin position="429"/>
        <end position="510"/>
    </location>
</feature>
<dbReference type="NCBIfam" id="NF004531">
    <property type="entry name" value="PRK05878.1"/>
    <property type="match status" value="1"/>
</dbReference>
<dbReference type="Pfam" id="PF00391">
    <property type="entry name" value="PEP-utilizers"/>
    <property type="match status" value="1"/>
</dbReference>
<dbReference type="GO" id="GO:0050242">
    <property type="term" value="F:pyruvate, phosphate dikinase activity"/>
    <property type="evidence" value="ECO:0007669"/>
    <property type="project" value="UniProtKB-EC"/>
</dbReference>
<sequence>MLRARLSHDGTPGGATSEQPIYPFDHAHPVPPRDLTDLLGGKGAGLAEMTATLGLPVPPGFTITVPVSRRFRAAGWPGSLDDALREAVARLGATMGRSFGDAADPLLLAVRSGAPRSMPGMLDTVLNLGLNDDAVAALAEQSGDAVFAWDSYRRFLHMFATTVMGVPADRLPDEAPPSLAAVQSHVSRLRAAVEAAAGRPVPADPHVQLRQAVEAVFRSWDSPRARAYRATEGIDDGLGTAVNVQAMVFGNRGPDSGTGVVFTRDPATGRDTLYGDYLPRAQGEDVVGGTARTWPIARMAEHLPDAHHALRSALRRLETHYRDICDVEFTVEQGRLWLLQTRVARRGAVAAVRAAVQMTRDPEIALTPAEALDRVPAATRDRARHEVLDQAGSTVDATMPSLGTGLGVSPGRACGRVVLTSEDAVDARDDVVLVRSQTSPEDVAGMAAATGILTTTGGLVSHAAVVARGWGIPTVVGAGHLTVGADGIHDADRRVVARAGDVITIDGTTGEIWLGAADHAGSVDPDRILATHLPELGILERWAASHPGKEGTR</sequence>
<reference evidence="4 5" key="1">
    <citation type="submission" date="2019-01" db="EMBL/GenBank/DDBJ databases">
        <title>Genome sequencing of strain 2JSPR-7.</title>
        <authorList>
            <person name="Heo J."/>
            <person name="Kim S.-J."/>
            <person name="Kim J.-S."/>
            <person name="Hong S.-B."/>
            <person name="Kwon S.-W."/>
        </authorList>
    </citation>
    <scope>NUCLEOTIDE SEQUENCE [LARGE SCALE GENOMIC DNA]</scope>
    <source>
        <strain evidence="4 5">2JSPR-7</strain>
    </source>
</reference>
<dbReference type="GO" id="GO:0016301">
    <property type="term" value="F:kinase activity"/>
    <property type="evidence" value="ECO:0007669"/>
    <property type="project" value="UniProtKB-KW"/>
</dbReference>
<keyword evidence="5" id="KW-1185">Reference proteome</keyword>
<feature type="domain" description="Pyruvate phosphate dikinase AMP/ATP-binding" evidence="3">
    <location>
        <begin position="73"/>
        <end position="290"/>
    </location>
</feature>